<dbReference type="InterPro" id="IPR041602">
    <property type="entry name" value="Quercetinase_C"/>
</dbReference>
<proteinExistence type="inferred from homology"/>
<protein>
    <submittedName>
        <fullName evidence="5">Pirin family protein</fullName>
    </submittedName>
</protein>
<dbReference type="Gene3D" id="2.60.120.10">
    <property type="entry name" value="Jelly Rolls"/>
    <property type="match status" value="2"/>
</dbReference>
<dbReference type="EMBL" id="JBHRSD010000014">
    <property type="protein sequence ID" value="MFC3032774.1"/>
    <property type="molecule type" value="Genomic_DNA"/>
</dbReference>
<accession>A0ABV7CJF6</accession>
<evidence type="ECO:0000313" key="5">
    <source>
        <dbReference type="EMBL" id="MFC3032774.1"/>
    </source>
</evidence>
<dbReference type="RefSeq" id="WP_377123603.1">
    <property type="nucleotide sequence ID" value="NZ_JBHRSD010000014.1"/>
</dbReference>
<dbReference type="CDD" id="cd02910">
    <property type="entry name" value="cupin_Yhhw_N"/>
    <property type="match status" value="1"/>
</dbReference>
<comment type="caution">
    <text evidence="5">The sequence shown here is derived from an EMBL/GenBank/DDBJ whole genome shotgun (WGS) entry which is preliminary data.</text>
</comment>
<evidence type="ECO:0000256" key="2">
    <source>
        <dbReference type="RuleBase" id="RU003457"/>
    </source>
</evidence>
<dbReference type="PANTHER" id="PTHR43212">
    <property type="entry name" value="QUERCETIN 2,3-DIOXYGENASE"/>
    <property type="match status" value="1"/>
</dbReference>
<feature type="domain" description="Quercetin 2,3-dioxygenase C-terminal cupin" evidence="4">
    <location>
        <begin position="144"/>
        <end position="226"/>
    </location>
</feature>
<evidence type="ECO:0000313" key="6">
    <source>
        <dbReference type="Proteomes" id="UP001595453"/>
    </source>
</evidence>
<evidence type="ECO:0000259" key="3">
    <source>
        <dbReference type="Pfam" id="PF02678"/>
    </source>
</evidence>
<organism evidence="5 6">
    <name type="scientific">Pseudoalteromonas fenneropenaei</name>
    <dbReference type="NCBI Taxonomy" id="1737459"/>
    <lineage>
        <taxon>Bacteria</taxon>
        <taxon>Pseudomonadati</taxon>
        <taxon>Pseudomonadota</taxon>
        <taxon>Gammaproteobacteria</taxon>
        <taxon>Alteromonadales</taxon>
        <taxon>Pseudoalteromonadaceae</taxon>
        <taxon>Pseudoalteromonas</taxon>
    </lineage>
</organism>
<dbReference type="InterPro" id="IPR011051">
    <property type="entry name" value="RmlC_Cupin_sf"/>
</dbReference>
<name>A0ABV7CJF6_9GAMM</name>
<gene>
    <name evidence="5" type="ORF">ACFOEE_09615</name>
</gene>
<evidence type="ECO:0000256" key="1">
    <source>
        <dbReference type="ARBA" id="ARBA00008416"/>
    </source>
</evidence>
<dbReference type="Pfam" id="PF17954">
    <property type="entry name" value="Pirin_C_2"/>
    <property type="match status" value="1"/>
</dbReference>
<dbReference type="Proteomes" id="UP001595453">
    <property type="component" value="Unassembled WGS sequence"/>
</dbReference>
<keyword evidence="6" id="KW-1185">Reference proteome</keyword>
<dbReference type="InterPro" id="IPR003829">
    <property type="entry name" value="Pirin_N_dom"/>
</dbReference>
<dbReference type="InterPro" id="IPR014710">
    <property type="entry name" value="RmlC-like_jellyroll"/>
</dbReference>
<reference evidence="6" key="1">
    <citation type="journal article" date="2019" name="Int. J. Syst. Evol. Microbiol.">
        <title>The Global Catalogue of Microorganisms (GCM) 10K type strain sequencing project: providing services to taxonomists for standard genome sequencing and annotation.</title>
        <authorList>
            <consortium name="The Broad Institute Genomics Platform"/>
            <consortium name="The Broad Institute Genome Sequencing Center for Infectious Disease"/>
            <person name="Wu L."/>
            <person name="Ma J."/>
        </authorList>
    </citation>
    <scope>NUCLEOTIDE SEQUENCE [LARGE SCALE GENOMIC DNA]</scope>
    <source>
        <strain evidence="6">KCTC 42730</strain>
    </source>
</reference>
<dbReference type="InterPro" id="IPR012093">
    <property type="entry name" value="Pirin"/>
</dbReference>
<sequence length="232" mass="25467">MVYLRRANERGQAHFGWLHSQHSFSFGSYYDAAHMGVSVLRVINDDVVAPGAGFDTHGHKDMEIVSYVVSGALEHQDSTGNRYVIPAGEVQLMSAGKGIYHSEYNASKSDSLNFLQIWIRPNVKGIAPSYQQCKPQQTGMLTPLVTPDGVGGSLQIHQDASIYRVRLQQEESVTLEVPRLGYLHVVHGDVQLAELTLSMGDGIALPSGQAVTLRANSEFEALWFDLPVSLTE</sequence>
<comment type="similarity">
    <text evidence="1 2">Belongs to the pirin family.</text>
</comment>
<dbReference type="SUPFAM" id="SSF51182">
    <property type="entry name" value="RmlC-like cupins"/>
    <property type="match status" value="1"/>
</dbReference>
<dbReference type="Pfam" id="PF02678">
    <property type="entry name" value="Pirin"/>
    <property type="match status" value="1"/>
</dbReference>
<dbReference type="PANTHER" id="PTHR43212:SF3">
    <property type="entry name" value="QUERCETIN 2,3-DIOXYGENASE"/>
    <property type="match status" value="1"/>
</dbReference>
<dbReference type="PIRSF" id="PIRSF006232">
    <property type="entry name" value="Pirin"/>
    <property type="match status" value="1"/>
</dbReference>
<evidence type="ECO:0000259" key="4">
    <source>
        <dbReference type="Pfam" id="PF17954"/>
    </source>
</evidence>
<feature type="domain" description="Pirin N-terminal" evidence="3">
    <location>
        <begin position="11"/>
        <end position="119"/>
    </location>
</feature>